<comment type="caution">
    <text evidence="2">The sequence shown here is derived from an EMBL/GenBank/DDBJ whole genome shotgun (WGS) entry which is preliminary data.</text>
</comment>
<dbReference type="EMBL" id="BLJN01000007">
    <property type="protein sequence ID" value="GFE83750.1"/>
    <property type="molecule type" value="Genomic_DNA"/>
</dbReference>
<evidence type="ECO:0008006" key="4">
    <source>
        <dbReference type="Google" id="ProtNLM"/>
    </source>
</evidence>
<name>A0A829YKH8_9GAMM</name>
<dbReference type="PROSITE" id="PS51257">
    <property type="entry name" value="PROKAR_LIPOPROTEIN"/>
    <property type="match status" value="1"/>
</dbReference>
<gene>
    <name evidence="2" type="ORF">GCM10011487_57500</name>
</gene>
<dbReference type="RefSeq" id="WP_161815378.1">
    <property type="nucleotide sequence ID" value="NZ_BLJN01000007.1"/>
</dbReference>
<organism evidence="2 3">
    <name type="scientific">Steroidobacter agaridevorans</name>
    <dbReference type="NCBI Taxonomy" id="2695856"/>
    <lineage>
        <taxon>Bacteria</taxon>
        <taxon>Pseudomonadati</taxon>
        <taxon>Pseudomonadota</taxon>
        <taxon>Gammaproteobacteria</taxon>
        <taxon>Steroidobacterales</taxon>
        <taxon>Steroidobacteraceae</taxon>
        <taxon>Steroidobacter</taxon>
    </lineage>
</organism>
<feature type="transmembrane region" description="Helical" evidence="1">
    <location>
        <begin position="62"/>
        <end position="86"/>
    </location>
</feature>
<sequence length="98" mass="11107">MPRTEQTTSPTRWPHFLEDLGVLLWASFLAACVATLLFFACFDPQLLVTDAAPPAWLADRRAGYTVGFFFFWMMSAIASFLTAYLIETRNGAADREHR</sequence>
<keyword evidence="1" id="KW-0472">Membrane</keyword>
<keyword evidence="3" id="KW-1185">Reference proteome</keyword>
<evidence type="ECO:0000313" key="2">
    <source>
        <dbReference type="EMBL" id="GFE83750.1"/>
    </source>
</evidence>
<dbReference type="Proteomes" id="UP000445000">
    <property type="component" value="Unassembled WGS sequence"/>
</dbReference>
<proteinExistence type="predicted"/>
<reference evidence="3" key="1">
    <citation type="submission" date="2020-01" db="EMBL/GenBank/DDBJ databases">
        <title>'Steroidobacter agaridevorans' sp. nov., agar-degrading bacteria isolated from rhizosphere soils.</title>
        <authorList>
            <person name="Ikenaga M."/>
            <person name="Kataoka M."/>
            <person name="Murouchi A."/>
            <person name="Katsuragi S."/>
            <person name="Sakai M."/>
        </authorList>
    </citation>
    <scope>NUCLEOTIDE SEQUENCE [LARGE SCALE GENOMIC DNA]</scope>
    <source>
        <strain evidence="3">YU21-B</strain>
    </source>
</reference>
<dbReference type="AlphaFoldDB" id="A0A829YKH8"/>
<evidence type="ECO:0000256" key="1">
    <source>
        <dbReference type="SAM" id="Phobius"/>
    </source>
</evidence>
<accession>A0A829YKH8</accession>
<evidence type="ECO:0000313" key="3">
    <source>
        <dbReference type="Proteomes" id="UP000445000"/>
    </source>
</evidence>
<keyword evidence="1" id="KW-0812">Transmembrane</keyword>
<feature type="transmembrane region" description="Helical" evidence="1">
    <location>
        <begin position="20"/>
        <end position="42"/>
    </location>
</feature>
<protein>
    <recommendedName>
        <fullName evidence="4">Transmembrane protein</fullName>
    </recommendedName>
</protein>
<keyword evidence="1" id="KW-1133">Transmembrane helix</keyword>